<dbReference type="InterPro" id="IPR010743">
    <property type="entry name" value="Methionine_synth_MetW"/>
</dbReference>
<keyword evidence="1" id="KW-0808">Transferase</keyword>
<dbReference type="AlphaFoldDB" id="A0A832ADD1"/>
<reference evidence="1" key="1">
    <citation type="journal article" date="2020" name="mSystems">
        <title>Genome- and Community-Level Interaction Insights into Carbon Utilization and Element Cycling Functions of Hydrothermarchaeota in Hydrothermal Sediment.</title>
        <authorList>
            <person name="Zhou Z."/>
            <person name="Liu Y."/>
            <person name="Xu W."/>
            <person name="Pan J."/>
            <person name="Luo Z.H."/>
            <person name="Li M."/>
        </authorList>
    </citation>
    <scope>NUCLEOTIDE SEQUENCE [LARGE SCALE GENOMIC DNA]</scope>
    <source>
        <strain evidence="1">SpSt-972</strain>
    </source>
</reference>
<dbReference type="InterPro" id="IPR029063">
    <property type="entry name" value="SAM-dependent_MTases_sf"/>
</dbReference>
<proteinExistence type="predicted"/>
<sequence>MRKDFKIIFSLINNNSKVLDLGCGSGELLELLMSKKNVTAKGIEIDPKKASESIAKGISIYEGDMFEVLPNYKTKSYDYVVLSQTLSEVSDPKIILFESLRVGKKVIVSFSNFGYILNRLSILLKGRIVEKALYEYCWHEKKYFHPFSILEFEQYCFQNNIRIVKKNLIFGPVLFKHYPNLFAKHAVFLLEA</sequence>
<comment type="caution">
    <text evidence="1">The sequence shown here is derived from an EMBL/GenBank/DDBJ whole genome shotgun (WGS) entry which is preliminary data.</text>
</comment>
<name>A0A832ADD1_DESAE</name>
<organism evidence="1">
    <name type="scientific">Desulfurella acetivorans</name>
    <dbReference type="NCBI Taxonomy" id="33002"/>
    <lineage>
        <taxon>Bacteria</taxon>
        <taxon>Pseudomonadati</taxon>
        <taxon>Campylobacterota</taxon>
        <taxon>Desulfurellia</taxon>
        <taxon>Desulfurellales</taxon>
        <taxon>Desulfurellaceae</taxon>
        <taxon>Desulfurella</taxon>
    </lineage>
</organism>
<dbReference type="Gene3D" id="3.40.50.150">
    <property type="entry name" value="Vaccinia Virus protein VP39"/>
    <property type="match status" value="1"/>
</dbReference>
<dbReference type="GO" id="GO:0032259">
    <property type="term" value="P:methylation"/>
    <property type="evidence" value="ECO:0007669"/>
    <property type="project" value="UniProtKB-KW"/>
</dbReference>
<gene>
    <name evidence="1" type="ORF">ENX80_00610</name>
</gene>
<dbReference type="Pfam" id="PF07021">
    <property type="entry name" value="MetW"/>
    <property type="match status" value="1"/>
</dbReference>
<protein>
    <submittedName>
        <fullName evidence="1">Methyltransferase domain-containing protein</fullName>
    </submittedName>
</protein>
<dbReference type="CDD" id="cd02440">
    <property type="entry name" value="AdoMet_MTases"/>
    <property type="match status" value="1"/>
</dbReference>
<accession>A0A832ADD1</accession>
<dbReference type="GO" id="GO:0008168">
    <property type="term" value="F:methyltransferase activity"/>
    <property type="evidence" value="ECO:0007669"/>
    <property type="project" value="UniProtKB-KW"/>
</dbReference>
<dbReference type="SUPFAM" id="SSF53335">
    <property type="entry name" value="S-adenosyl-L-methionine-dependent methyltransferases"/>
    <property type="match status" value="1"/>
</dbReference>
<evidence type="ECO:0000313" key="1">
    <source>
        <dbReference type="EMBL" id="HGA37308.1"/>
    </source>
</evidence>
<dbReference type="EMBL" id="DTPL01000037">
    <property type="protein sequence ID" value="HGA37308.1"/>
    <property type="molecule type" value="Genomic_DNA"/>
</dbReference>
<keyword evidence="1" id="KW-0489">Methyltransferase</keyword>